<organism evidence="1 2">
    <name type="scientific">Parahaliea mediterranea</name>
    <dbReference type="NCBI Taxonomy" id="651086"/>
    <lineage>
        <taxon>Bacteria</taxon>
        <taxon>Pseudomonadati</taxon>
        <taxon>Pseudomonadota</taxon>
        <taxon>Gammaproteobacteria</taxon>
        <taxon>Cellvibrionales</taxon>
        <taxon>Halieaceae</taxon>
        <taxon>Parahaliea</taxon>
    </lineage>
</organism>
<dbReference type="RefSeq" id="WP_206559058.1">
    <property type="nucleotide sequence ID" value="NZ_JAFKCZ010000002.1"/>
</dbReference>
<protein>
    <submittedName>
        <fullName evidence="1">Uncharacterized protein</fullName>
    </submittedName>
</protein>
<evidence type="ECO:0000313" key="1">
    <source>
        <dbReference type="EMBL" id="MBN7795615.1"/>
    </source>
</evidence>
<reference evidence="1" key="1">
    <citation type="submission" date="2021-02" db="EMBL/GenBank/DDBJ databases">
        <title>PHA producing bacteria isolated from coastal sediment in Guangdong, Shenzhen.</title>
        <authorList>
            <person name="Zheng W."/>
            <person name="Yu S."/>
            <person name="Huang Y."/>
        </authorList>
    </citation>
    <scope>NUCLEOTIDE SEQUENCE</scope>
    <source>
        <strain evidence="1">TN14-10</strain>
    </source>
</reference>
<dbReference type="AlphaFoldDB" id="A0A939IKN0"/>
<keyword evidence="2" id="KW-1185">Reference proteome</keyword>
<comment type="caution">
    <text evidence="1">The sequence shown here is derived from an EMBL/GenBank/DDBJ whole genome shotgun (WGS) entry which is preliminary data.</text>
</comment>
<gene>
    <name evidence="1" type="ORF">JYP50_03365</name>
</gene>
<dbReference type="EMBL" id="JAFKCZ010000002">
    <property type="protein sequence ID" value="MBN7795615.1"/>
    <property type="molecule type" value="Genomic_DNA"/>
</dbReference>
<name>A0A939IKN0_9GAMM</name>
<sequence length="99" mass="11249">MVVLIAELERRWRRMFRQLAEGLDVPPSQRLRAEGLMEAVAALDPGSEARLQEAMDVAYRAVNGRDIAADFGDDWRQFYPFPQIPAMARRAPVYPSTAE</sequence>
<proteinExistence type="predicted"/>
<dbReference type="Proteomes" id="UP000664303">
    <property type="component" value="Unassembled WGS sequence"/>
</dbReference>
<evidence type="ECO:0000313" key="2">
    <source>
        <dbReference type="Proteomes" id="UP000664303"/>
    </source>
</evidence>
<accession>A0A939IKN0</accession>